<dbReference type="Pfam" id="PF12674">
    <property type="entry name" value="Zn_ribbon_2"/>
    <property type="match status" value="1"/>
</dbReference>
<dbReference type="STRING" id="52694.ACWI_00960"/>
<protein>
    <submittedName>
        <fullName evidence="2">Putative zinc ribbon domain protein</fullName>
    </submittedName>
    <submittedName>
        <fullName evidence="3">Zinc ribbon domain-containing protein</fullName>
    </submittedName>
</protein>
<dbReference type="EMBL" id="CP087994">
    <property type="protein sequence ID" value="UYO63458.1"/>
    <property type="molecule type" value="Genomic_DNA"/>
</dbReference>
<dbReference type="EMBL" id="LKEU01000010">
    <property type="protein sequence ID" value="OFV72190.1"/>
    <property type="molecule type" value="Genomic_DNA"/>
</dbReference>
<dbReference type="InterPro" id="IPR025868">
    <property type="entry name" value="Zn_ribbon_dom_put"/>
</dbReference>
<proteinExistence type="predicted"/>
<evidence type="ECO:0000313" key="2">
    <source>
        <dbReference type="EMBL" id="OFV72190.1"/>
    </source>
</evidence>
<sequence length="80" mass="9018">MKTCIACGMPMKKESDFAMGDTSKAYCIYCAKEDGSMQSFEEKKQSLVNFTIKTQGLDKAVAEKAVENMMRQLPAWKAFF</sequence>
<organism evidence="2 4">
    <name type="scientific">Acetobacterium wieringae</name>
    <dbReference type="NCBI Taxonomy" id="52694"/>
    <lineage>
        <taxon>Bacteria</taxon>
        <taxon>Bacillati</taxon>
        <taxon>Bacillota</taxon>
        <taxon>Clostridia</taxon>
        <taxon>Eubacteriales</taxon>
        <taxon>Eubacteriaceae</taxon>
        <taxon>Acetobacterium</taxon>
    </lineage>
</organism>
<dbReference type="OrthoDB" id="9801008at2"/>
<evidence type="ECO:0000313" key="4">
    <source>
        <dbReference type="Proteomes" id="UP000176244"/>
    </source>
</evidence>
<evidence type="ECO:0000313" key="5">
    <source>
        <dbReference type="Proteomes" id="UP001163550"/>
    </source>
</evidence>
<gene>
    <name evidence="2" type="ORF">ACWI_00960</name>
    <name evidence="3" type="ORF">LNN31_03160</name>
</gene>
<evidence type="ECO:0000259" key="1">
    <source>
        <dbReference type="Pfam" id="PF12674"/>
    </source>
</evidence>
<reference evidence="2 4" key="1">
    <citation type="submission" date="2015-09" db="EMBL/GenBank/DDBJ databases">
        <title>Genome sequence of Acetobacterium wieringae DSM 1911.</title>
        <authorList>
            <person name="Poehlein A."/>
            <person name="Bengelsdorf F.R."/>
            <person name="Schiel-Bengelsdorf B."/>
            <person name="Duerre P."/>
            <person name="Daniel R."/>
        </authorList>
    </citation>
    <scope>NUCLEOTIDE SEQUENCE [LARGE SCALE GENOMIC DNA]</scope>
    <source>
        <strain evidence="2 4">DSM 1911</strain>
    </source>
</reference>
<dbReference type="Proteomes" id="UP000176244">
    <property type="component" value="Unassembled WGS sequence"/>
</dbReference>
<dbReference type="AlphaFoldDB" id="A0A1F2PL80"/>
<keyword evidence="5" id="KW-1185">Reference proteome</keyword>
<dbReference type="RefSeq" id="WP_070369488.1">
    <property type="nucleotide sequence ID" value="NZ_CABIIK010000044.1"/>
</dbReference>
<dbReference type="Proteomes" id="UP001163550">
    <property type="component" value="Chromosome"/>
</dbReference>
<feature type="domain" description="Putative zinc ribbon" evidence="1">
    <location>
        <begin position="3"/>
        <end position="77"/>
    </location>
</feature>
<evidence type="ECO:0000313" key="3">
    <source>
        <dbReference type="EMBL" id="UYO63458.1"/>
    </source>
</evidence>
<accession>A0A1F2PL80</accession>
<name>A0A1F2PL80_9FIRM</name>
<reference evidence="3" key="2">
    <citation type="submission" date="2021-11" db="EMBL/GenBank/DDBJ databases">
        <title>Isoprene-degrading acetogen.</title>
        <authorList>
            <person name="Yang Y."/>
            <person name="Jin H."/>
            <person name="Yan J."/>
        </authorList>
    </citation>
    <scope>NUCLEOTIDE SEQUENCE</scope>
    <source>
        <strain evidence="3">Berkeley</strain>
    </source>
</reference>